<feature type="domain" description="O-antigen ligase-related" evidence="6">
    <location>
        <begin position="254"/>
        <end position="403"/>
    </location>
</feature>
<evidence type="ECO:0000259" key="6">
    <source>
        <dbReference type="Pfam" id="PF04932"/>
    </source>
</evidence>
<sequence>MASPKFPPIGLYLTVFGTLVGVVLGAMGTAIGIIQPILLALPFVAAGGLYCFFTYFEVSILGLLIVRTSLDVFSAQQMPALWALAMIALTLLYVLVRLLIHQPLQVDGFWWFLLAWLVIQGLWVILLPLGGLGFDGSFLPSAIREWVRLFSWVMIYLLVMQLKGRVTPQQAIACLFLGLVIPAFVAILQLALPPSVLPPMLVYGSGNTDGLPFEAGSRINGTLGHPNTFTTFLVLFLGLTYWKQQESNPRWPWAIALAVIAFLFVNTKSLFGLMMLATLILALIAPKLSLPSLLGGIVGFGLIIALFGSTEFGQERLGSLGETPLGNPDMELWRAILLAQGDGNSFNWRLAQWTYLIKQWQDYPLLGFGLGTNKYISANGLEPHNDYVRALVEGGVVGFVFFLLLLLSTIARLIWLIRAAPAGTAQRNFCFTLLAIWLSIPVGMITENIWTHTSLFLYWWTMVAIAGWDWDEKRSPNSLVPSPTLSPKPHPVYFS</sequence>
<dbReference type="InterPro" id="IPR007016">
    <property type="entry name" value="O-antigen_ligase-rel_domated"/>
</dbReference>
<reference evidence="7 8" key="1">
    <citation type="journal article" date="2022" name="Front. Microbiol.">
        <title>High genomic differentiation and limited gene flow indicate recent cryptic speciation within the genus Laspinema (cyanobacteria).</title>
        <authorList>
            <person name="Stanojkovic A."/>
            <person name="Skoupy S."/>
            <person name="Skaloud P."/>
            <person name="Dvorak P."/>
        </authorList>
    </citation>
    <scope>NUCLEOTIDE SEQUENCE [LARGE SCALE GENOMIC DNA]</scope>
    <source>
        <strain evidence="7 8">D3b</strain>
    </source>
</reference>
<dbReference type="Proteomes" id="UP001525961">
    <property type="component" value="Unassembled WGS sequence"/>
</dbReference>
<comment type="caution">
    <text evidence="7">The sequence shown here is derived from an EMBL/GenBank/DDBJ whole genome shotgun (WGS) entry which is preliminary data.</text>
</comment>
<feature type="transmembrane region" description="Helical" evidence="5">
    <location>
        <begin position="146"/>
        <end position="164"/>
    </location>
</feature>
<comment type="subcellular location">
    <subcellularLocation>
        <location evidence="1">Membrane</location>
        <topology evidence="1">Multi-pass membrane protein</topology>
    </subcellularLocation>
</comment>
<dbReference type="PANTHER" id="PTHR37422:SF23">
    <property type="entry name" value="TEICHURONIC ACID BIOSYNTHESIS PROTEIN TUAE"/>
    <property type="match status" value="1"/>
</dbReference>
<name>A0ABT2N3C8_9CYAN</name>
<feature type="transmembrane region" description="Helical" evidence="5">
    <location>
        <begin position="12"/>
        <end position="34"/>
    </location>
</feature>
<evidence type="ECO:0000256" key="5">
    <source>
        <dbReference type="SAM" id="Phobius"/>
    </source>
</evidence>
<keyword evidence="8" id="KW-1185">Reference proteome</keyword>
<feature type="transmembrane region" description="Helical" evidence="5">
    <location>
        <begin position="170"/>
        <end position="192"/>
    </location>
</feature>
<dbReference type="Pfam" id="PF04932">
    <property type="entry name" value="Wzy_C"/>
    <property type="match status" value="1"/>
</dbReference>
<feature type="transmembrane region" description="Helical" evidence="5">
    <location>
        <begin position="40"/>
        <end position="66"/>
    </location>
</feature>
<evidence type="ECO:0000256" key="1">
    <source>
        <dbReference type="ARBA" id="ARBA00004141"/>
    </source>
</evidence>
<feature type="transmembrane region" description="Helical" evidence="5">
    <location>
        <begin position="78"/>
        <end position="96"/>
    </location>
</feature>
<evidence type="ECO:0000313" key="7">
    <source>
        <dbReference type="EMBL" id="MCT7976260.1"/>
    </source>
</evidence>
<proteinExistence type="predicted"/>
<gene>
    <name evidence="7" type="ORF">NG792_00815</name>
</gene>
<keyword evidence="3 5" id="KW-1133">Transmembrane helix</keyword>
<keyword evidence="4 5" id="KW-0472">Membrane</keyword>
<evidence type="ECO:0000256" key="4">
    <source>
        <dbReference type="ARBA" id="ARBA00023136"/>
    </source>
</evidence>
<accession>A0ABT2N3C8</accession>
<dbReference type="RefSeq" id="WP_261234135.1">
    <property type="nucleotide sequence ID" value="NZ_JAMXFA010000001.1"/>
</dbReference>
<dbReference type="GO" id="GO:0016874">
    <property type="term" value="F:ligase activity"/>
    <property type="evidence" value="ECO:0007669"/>
    <property type="project" value="UniProtKB-KW"/>
</dbReference>
<protein>
    <submittedName>
        <fullName evidence="7">O-antigen ligase family protein</fullName>
    </submittedName>
</protein>
<dbReference type="InterPro" id="IPR051533">
    <property type="entry name" value="WaaL-like"/>
</dbReference>
<dbReference type="PANTHER" id="PTHR37422">
    <property type="entry name" value="TEICHURONIC ACID BIOSYNTHESIS PROTEIN TUAE"/>
    <property type="match status" value="1"/>
</dbReference>
<evidence type="ECO:0000256" key="2">
    <source>
        <dbReference type="ARBA" id="ARBA00022692"/>
    </source>
</evidence>
<organism evidence="7 8">
    <name type="scientific">Laspinema olomoucense D3b</name>
    <dbReference type="NCBI Taxonomy" id="2953688"/>
    <lineage>
        <taxon>Bacteria</taxon>
        <taxon>Bacillati</taxon>
        <taxon>Cyanobacteriota</taxon>
        <taxon>Cyanophyceae</taxon>
        <taxon>Oscillatoriophycideae</taxon>
        <taxon>Oscillatoriales</taxon>
        <taxon>Laspinemataceae</taxon>
        <taxon>Laspinema</taxon>
        <taxon>Laspinema olomoucense</taxon>
    </lineage>
</organism>
<keyword evidence="7" id="KW-0436">Ligase</keyword>
<feature type="transmembrane region" description="Helical" evidence="5">
    <location>
        <begin position="290"/>
        <end position="308"/>
    </location>
</feature>
<dbReference type="EMBL" id="JAMXFA010000001">
    <property type="protein sequence ID" value="MCT7976260.1"/>
    <property type="molecule type" value="Genomic_DNA"/>
</dbReference>
<feature type="transmembrane region" description="Helical" evidence="5">
    <location>
        <begin position="429"/>
        <end position="446"/>
    </location>
</feature>
<keyword evidence="2 5" id="KW-0812">Transmembrane</keyword>
<feature type="transmembrane region" description="Helical" evidence="5">
    <location>
        <begin position="396"/>
        <end position="417"/>
    </location>
</feature>
<feature type="transmembrane region" description="Helical" evidence="5">
    <location>
        <begin position="108"/>
        <end position="134"/>
    </location>
</feature>
<feature type="transmembrane region" description="Helical" evidence="5">
    <location>
        <begin position="254"/>
        <end position="283"/>
    </location>
</feature>
<evidence type="ECO:0000313" key="8">
    <source>
        <dbReference type="Proteomes" id="UP001525961"/>
    </source>
</evidence>
<evidence type="ECO:0000256" key="3">
    <source>
        <dbReference type="ARBA" id="ARBA00022989"/>
    </source>
</evidence>